<keyword evidence="3" id="KW-0677">Repeat</keyword>
<evidence type="ECO:0000256" key="1">
    <source>
        <dbReference type="ARBA" id="ARBA00022536"/>
    </source>
</evidence>
<feature type="disulfide bond" evidence="5">
    <location>
        <begin position="162"/>
        <end position="171"/>
    </location>
</feature>
<dbReference type="Ensembl" id="ENSHCOT00000028034.1">
    <property type="protein sequence ID" value="ENSHCOP00000015350.1"/>
    <property type="gene ID" value="ENSHCOG00000018940.1"/>
</dbReference>
<dbReference type="PANTHER" id="PTHR14949">
    <property type="entry name" value="EGF-LIKE-DOMAIN, MULTIPLE 7, 8"/>
    <property type="match status" value="1"/>
</dbReference>
<organism evidence="8 9">
    <name type="scientific">Hippocampus comes</name>
    <name type="common">Tiger tail seahorse</name>
    <dbReference type="NCBI Taxonomy" id="109280"/>
    <lineage>
        <taxon>Eukaryota</taxon>
        <taxon>Metazoa</taxon>
        <taxon>Chordata</taxon>
        <taxon>Craniata</taxon>
        <taxon>Vertebrata</taxon>
        <taxon>Euteleostomi</taxon>
        <taxon>Actinopterygii</taxon>
        <taxon>Neopterygii</taxon>
        <taxon>Teleostei</taxon>
        <taxon>Neoteleostei</taxon>
        <taxon>Acanthomorphata</taxon>
        <taxon>Syngnathiaria</taxon>
        <taxon>Syngnathiformes</taxon>
        <taxon>Syngnathoidei</taxon>
        <taxon>Syngnathidae</taxon>
        <taxon>Hippocampus</taxon>
    </lineage>
</organism>
<keyword evidence="4 5" id="KW-1015">Disulfide bond</keyword>
<evidence type="ECO:0000256" key="4">
    <source>
        <dbReference type="ARBA" id="ARBA00023157"/>
    </source>
</evidence>
<feature type="disulfide bond" evidence="5">
    <location>
        <begin position="98"/>
        <end position="107"/>
    </location>
</feature>
<evidence type="ECO:0000313" key="9">
    <source>
        <dbReference type="Proteomes" id="UP000264820"/>
    </source>
</evidence>
<feature type="domain" description="EGF-like" evidence="7">
    <location>
        <begin position="76"/>
        <end position="108"/>
    </location>
</feature>
<reference evidence="8" key="1">
    <citation type="submission" date="2025-08" db="UniProtKB">
        <authorList>
            <consortium name="Ensembl"/>
        </authorList>
    </citation>
    <scope>IDENTIFICATION</scope>
</reference>
<evidence type="ECO:0000259" key="7">
    <source>
        <dbReference type="PROSITE" id="PS50026"/>
    </source>
</evidence>
<dbReference type="STRING" id="109280.ENSHCOP00000015350"/>
<dbReference type="PROSITE" id="PS50026">
    <property type="entry name" value="EGF_3"/>
    <property type="match status" value="2"/>
</dbReference>
<dbReference type="Gene3D" id="2.10.25.10">
    <property type="entry name" value="Laminin"/>
    <property type="match status" value="4"/>
</dbReference>
<evidence type="ECO:0000256" key="6">
    <source>
        <dbReference type="SAM" id="SignalP"/>
    </source>
</evidence>
<dbReference type="GO" id="GO:0009986">
    <property type="term" value="C:cell surface"/>
    <property type="evidence" value="ECO:0007669"/>
    <property type="project" value="TreeGrafter"/>
</dbReference>
<reference evidence="8" key="2">
    <citation type="submission" date="2025-09" db="UniProtKB">
        <authorList>
            <consortium name="Ensembl"/>
        </authorList>
    </citation>
    <scope>IDENTIFICATION</scope>
</reference>
<dbReference type="GeneTree" id="ENSGT01110000267905"/>
<dbReference type="SUPFAM" id="SSF57196">
    <property type="entry name" value="EGF/Laminin"/>
    <property type="match status" value="2"/>
</dbReference>
<dbReference type="AlphaFoldDB" id="A0A3Q3DLT2"/>
<proteinExistence type="predicted"/>
<feature type="disulfide bond" evidence="5">
    <location>
        <begin position="144"/>
        <end position="154"/>
    </location>
</feature>
<dbReference type="InterPro" id="IPR013032">
    <property type="entry name" value="EGF-like_CS"/>
</dbReference>
<accession>A0A3Q3DLT2</accession>
<keyword evidence="9" id="KW-1185">Reference proteome</keyword>
<name>A0A3Q3DLT2_HIPCM</name>
<dbReference type="OMA" id="ACTESAW"/>
<feature type="domain" description="EGF-like" evidence="7">
    <location>
        <begin position="140"/>
        <end position="172"/>
    </location>
</feature>
<dbReference type="InterPro" id="IPR050969">
    <property type="entry name" value="Dev_Signal_Modulators"/>
</dbReference>
<protein>
    <recommendedName>
        <fullName evidence="7">EGF-like domain-containing protein</fullName>
    </recommendedName>
</protein>
<keyword evidence="1 5" id="KW-0245">EGF-like domain</keyword>
<dbReference type="GO" id="GO:0005576">
    <property type="term" value="C:extracellular region"/>
    <property type="evidence" value="ECO:0007669"/>
    <property type="project" value="TreeGrafter"/>
</dbReference>
<evidence type="ECO:0000313" key="8">
    <source>
        <dbReference type="Ensembl" id="ENSHCOP00000015350.1"/>
    </source>
</evidence>
<dbReference type="PROSITE" id="PS00022">
    <property type="entry name" value="EGF_1"/>
    <property type="match status" value="2"/>
</dbReference>
<evidence type="ECO:0000256" key="3">
    <source>
        <dbReference type="ARBA" id="ARBA00022737"/>
    </source>
</evidence>
<sequence>MYMSMLYVFIVCSMCIAAMCFPPCAHGGTCMRWNKCLCSPGWTGEAVTTPCVPPCRHGATCSPHNTCTCPEGTTGLRSVCELPCANGGRCVGPDTCQCPSDYTGSQCLLRESPSSTTLHGQLHPAAHCFFSNNAVLVCFFIALCTPACQNGGRCVDVNKCTCVGGWQGARCQIGKILPSFVHVLYLFCPSL</sequence>
<keyword evidence="2 6" id="KW-0732">Signal</keyword>
<comment type="caution">
    <text evidence="5">Lacks conserved residue(s) required for the propagation of feature annotation.</text>
</comment>
<dbReference type="PANTHER" id="PTHR14949:SF54">
    <property type="entry name" value="VWFD DOMAIN-CONTAINING PROTEIN"/>
    <property type="match status" value="1"/>
</dbReference>
<dbReference type="GO" id="GO:0005102">
    <property type="term" value="F:signaling receptor binding"/>
    <property type="evidence" value="ECO:0007669"/>
    <property type="project" value="TreeGrafter"/>
</dbReference>
<feature type="disulfide bond" evidence="5">
    <location>
        <begin position="80"/>
        <end position="90"/>
    </location>
</feature>
<dbReference type="InterPro" id="IPR000742">
    <property type="entry name" value="EGF"/>
</dbReference>
<dbReference type="SMART" id="SM00181">
    <property type="entry name" value="EGF"/>
    <property type="match status" value="4"/>
</dbReference>
<dbReference type="Pfam" id="PF12661">
    <property type="entry name" value="hEGF"/>
    <property type="match status" value="3"/>
</dbReference>
<evidence type="ECO:0000256" key="5">
    <source>
        <dbReference type="PROSITE-ProRule" id="PRU00076"/>
    </source>
</evidence>
<evidence type="ECO:0000256" key="2">
    <source>
        <dbReference type="ARBA" id="ARBA00022729"/>
    </source>
</evidence>
<feature type="chain" id="PRO_5018543795" description="EGF-like domain-containing protein" evidence="6">
    <location>
        <begin position="21"/>
        <end position="191"/>
    </location>
</feature>
<dbReference type="PROSITE" id="PS01186">
    <property type="entry name" value="EGF_2"/>
    <property type="match status" value="1"/>
</dbReference>
<dbReference type="Proteomes" id="UP000264820">
    <property type="component" value="Unplaced"/>
</dbReference>
<feature type="signal peptide" evidence="6">
    <location>
        <begin position="1"/>
        <end position="20"/>
    </location>
</feature>